<keyword evidence="2" id="KW-1185">Reference proteome</keyword>
<evidence type="ECO:0000313" key="1">
    <source>
        <dbReference type="EMBL" id="PKQ44206.1"/>
    </source>
</evidence>
<evidence type="ECO:0000313" key="2">
    <source>
        <dbReference type="Proteomes" id="UP000233435"/>
    </source>
</evidence>
<dbReference type="OrthoDB" id="825882at2"/>
<reference evidence="1 2" key="1">
    <citation type="submission" date="2017-12" db="EMBL/GenBank/DDBJ databases">
        <title>Confluentibacter flavum sp. nov., isolated from the saline lake.</title>
        <authorList>
            <person name="Yu L."/>
        </authorList>
    </citation>
    <scope>NUCLEOTIDE SEQUENCE [LARGE SCALE GENOMIC DNA]</scope>
    <source>
        <strain evidence="1 2">3B</strain>
    </source>
</reference>
<dbReference type="RefSeq" id="WP_106660491.1">
    <property type="nucleotide sequence ID" value="NZ_PJEO01000051.1"/>
</dbReference>
<protein>
    <submittedName>
        <fullName evidence="1">Uncharacterized protein</fullName>
    </submittedName>
</protein>
<organism evidence="1 2">
    <name type="scientific">Confluentibacter flavum</name>
    <dbReference type="NCBI Taxonomy" id="1909700"/>
    <lineage>
        <taxon>Bacteria</taxon>
        <taxon>Pseudomonadati</taxon>
        <taxon>Bacteroidota</taxon>
        <taxon>Flavobacteriia</taxon>
        <taxon>Flavobacteriales</taxon>
        <taxon>Flavobacteriaceae</taxon>
        <taxon>Confluentibacter</taxon>
    </lineage>
</organism>
<dbReference type="Proteomes" id="UP000233435">
    <property type="component" value="Unassembled WGS sequence"/>
</dbReference>
<sequence>MQHNRTFILETDLLEAIKSNAETVNDIFINNLDVDNSSILTLLNSYDYFDGTQGQVYSYTIDENSIYIDENGNGEFTVEFTAHHYYGCADLDKEYEHEMSLTFNINFISKEMVLIGEFWDERQEEEI</sequence>
<dbReference type="AlphaFoldDB" id="A0A2N3HGW8"/>
<accession>A0A2N3HGW8</accession>
<gene>
    <name evidence="1" type="ORF">CSW08_13975</name>
</gene>
<name>A0A2N3HGW8_9FLAO</name>
<comment type="caution">
    <text evidence="1">The sequence shown here is derived from an EMBL/GenBank/DDBJ whole genome shotgun (WGS) entry which is preliminary data.</text>
</comment>
<proteinExistence type="predicted"/>
<dbReference type="EMBL" id="PJEO01000051">
    <property type="protein sequence ID" value="PKQ44206.1"/>
    <property type="molecule type" value="Genomic_DNA"/>
</dbReference>